<dbReference type="InterPro" id="IPR012340">
    <property type="entry name" value="NA-bd_OB-fold"/>
</dbReference>
<dbReference type="SUPFAM" id="SSF50249">
    <property type="entry name" value="Nucleic acid-binding proteins"/>
    <property type="match status" value="1"/>
</dbReference>
<dbReference type="RefSeq" id="WP_071211529.1">
    <property type="nucleotide sequence ID" value="NZ_CAUZCA010000005.1"/>
</dbReference>
<dbReference type="PROSITE" id="PS50935">
    <property type="entry name" value="SSB"/>
    <property type="match status" value="1"/>
</dbReference>
<sequence length="117" mass="13331">MRGVNKVILVGSLGADPITRQFPNGSSVTNFSIATSEKWQDKRTGDWIENTEWHRIVANNKLGEIAQKFLKKGSKVFIEGSLRTRQWTDQNQNQFTVTEVRADHLQMLDSLPQANPY</sequence>
<dbReference type="Pfam" id="PF00436">
    <property type="entry name" value="SSB"/>
    <property type="match status" value="1"/>
</dbReference>
<dbReference type="AlphaFoldDB" id="A0A1S2G1T5"/>
<evidence type="ECO:0000256" key="1">
    <source>
        <dbReference type="ARBA" id="ARBA00023125"/>
    </source>
</evidence>
<organism evidence="4 5">
    <name type="scientific">Acinetobacter baumannii</name>
    <dbReference type="NCBI Taxonomy" id="470"/>
    <lineage>
        <taxon>Bacteria</taxon>
        <taxon>Pseudomonadati</taxon>
        <taxon>Pseudomonadota</taxon>
        <taxon>Gammaproteobacteria</taxon>
        <taxon>Moraxellales</taxon>
        <taxon>Moraxellaceae</taxon>
        <taxon>Acinetobacter</taxon>
        <taxon>Acinetobacter calcoaceticus/baumannii complex</taxon>
    </lineage>
</organism>
<dbReference type="Gene3D" id="2.40.50.140">
    <property type="entry name" value="Nucleic acid-binding proteins"/>
    <property type="match status" value="1"/>
</dbReference>
<dbReference type="PANTHER" id="PTHR10302:SF27">
    <property type="entry name" value="SINGLE-STRANDED DNA-BINDING PROTEIN"/>
    <property type="match status" value="1"/>
</dbReference>
<dbReference type="PANTHER" id="PTHR10302">
    <property type="entry name" value="SINGLE-STRANDED DNA-BINDING PROTEIN"/>
    <property type="match status" value="1"/>
</dbReference>
<protein>
    <recommendedName>
        <fullName evidence="2 3">Single-stranded DNA-binding protein</fullName>
        <shortName evidence="2">SSB</shortName>
    </recommendedName>
</protein>
<evidence type="ECO:0000256" key="3">
    <source>
        <dbReference type="PIRNR" id="PIRNR002070"/>
    </source>
</evidence>
<name>A0A1S2G1T5_ACIBA</name>
<comment type="caution">
    <text evidence="2">Lacks conserved residue(s) required for the propagation of feature annotation.</text>
</comment>
<reference evidence="4 5" key="1">
    <citation type="submission" date="2016-05" db="EMBL/GenBank/DDBJ databases">
        <title>The evolution of Acinetobacter baumannii in vivo.</title>
        <authorList>
            <person name="Hua X."/>
            <person name="Yu Y."/>
        </authorList>
    </citation>
    <scope>NUCLEOTIDE SEQUENCE [LARGE SCALE GENOMIC DNA]</scope>
    <source>
        <strain evidence="4 5">XH647</strain>
    </source>
</reference>
<dbReference type="InterPro" id="IPR000424">
    <property type="entry name" value="Primosome_PriB/ssb"/>
</dbReference>
<dbReference type="GO" id="GO:0006260">
    <property type="term" value="P:DNA replication"/>
    <property type="evidence" value="ECO:0007669"/>
    <property type="project" value="InterPro"/>
</dbReference>
<dbReference type="PIRSF" id="PIRSF002070">
    <property type="entry name" value="SSB"/>
    <property type="match status" value="1"/>
</dbReference>
<comment type="caution">
    <text evidence="4">The sequence shown here is derived from an EMBL/GenBank/DDBJ whole genome shotgun (WGS) entry which is preliminary data.</text>
</comment>
<dbReference type="CDD" id="cd04496">
    <property type="entry name" value="SSB_OBF"/>
    <property type="match status" value="1"/>
</dbReference>
<gene>
    <name evidence="4" type="ORF">A7M90_13200</name>
</gene>
<keyword evidence="1 2" id="KW-0238">DNA-binding</keyword>
<dbReference type="InterPro" id="IPR011344">
    <property type="entry name" value="ssDNA-bd"/>
</dbReference>
<dbReference type="EMBL" id="LYKI01000004">
    <property type="protein sequence ID" value="OIG74693.1"/>
    <property type="molecule type" value="Genomic_DNA"/>
</dbReference>
<dbReference type="GO" id="GO:0009295">
    <property type="term" value="C:nucleoid"/>
    <property type="evidence" value="ECO:0007669"/>
    <property type="project" value="TreeGrafter"/>
</dbReference>
<evidence type="ECO:0000313" key="4">
    <source>
        <dbReference type="EMBL" id="OIG74693.1"/>
    </source>
</evidence>
<dbReference type="NCBIfam" id="TIGR00621">
    <property type="entry name" value="ssb"/>
    <property type="match status" value="1"/>
</dbReference>
<dbReference type="GO" id="GO:0003697">
    <property type="term" value="F:single-stranded DNA binding"/>
    <property type="evidence" value="ECO:0007669"/>
    <property type="project" value="UniProtKB-UniRule"/>
</dbReference>
<evidence type="ECO:0000256" key="2">
    <source>
        <dbReference type="HAMAP-Rule" id="MF_00984"/>
    </source>
</evidence>
<proteinExistence type="inferred from homology"/>
<evidence type="ECO:0000313" key="5">
    <source>
        <dbReference type="Proteomes" id="UP000179937"/>
    </source>
</evidence>
<dbReference type="HAMAP" id="MF_00984">
    <property type="entry name" value="SSB"/>
    <property type="match status" value="1"/>
</dbReference>
<comment type="subunit">
    <text evidence="2">Homotetramer.</text>
</comment>
<accession>A0A1S2G1T5</accession>
<dbReference type="Proteomes" id="UP000179937">
    <property type="component" value="Unassembled WGS sequence"/>
</dbReference>